<dbReference type="Pfam" id="PF13532">
    <property type="entry name" value="2OG-FeII_Oxy_2"/>
    <property type="match status" value="1"/>
</dbReference>
<feature type="compositionally biased region" description="Basic residues" evidence="1">
    <location>
        <begin position="692"/>
        <end position="701"/>
    </location>
</feature>
<feature type="compositionally biased region" description="Low complexity" evidence="1">
    <location>
        <begin position="650"/>
        <end position="661"/>
    </location>
</feature>
<dbReference type="VEuPathDB" id="FungiDB:AB675_9707"/>
<dbReference type="GeneID" id="28742147"/>
<dbReference type="SUPFAM" id="SSF51197">
    <property type="entry name" value="Clavaminate synthase-like"/>
    <property type="match status" value="1"/>
</dbReference>
<accession>A0A0N1H7E8</accession>
<dbReference type="Gene3D" id="2.60.120.590">
    <property type="entry name" value="Alpha-ketoglutarate-dependent dioxygenase AlkB-like"/>
    <property type="match status" value="1"/>
</dbReference>
<name>A0A0N1H7E8_9EURO</name>
<dbReference type="InterPro" id="IPR027450">
    <property type="entry name" value="AlkB-like"/>
</dbReference>
<dbReference type="RefSeq" id="XP_018002398.1">
    <property type="nucleotide sequence ID" value="XM_018150267.1"/>
</dbReference>
<feature type="domain" description="Alpha-ketoglutarate-dependent dioxygenase AlkB-like" evidence="2">
    <location>
        <begin position="406"/>
        <end position="539"/>
    </location>
</feature>
<proteinExistence type="predicted"/>
<feature type="region of interest" description="Disordered" evidence="1">
    <location>
        <begin position="263"/>
        <end position="286"/>
    </location>
</feature>
<dbReference type="OrthoDB" id="2163491at2759"/>
<sequence>MASISNSEGSRAFYSHGKPVYLMSNDVEAAESFEWCRDMQKSVSSYGNVISGLRVGKLASPHELIDHSTICTFITDPKCKESTIMSREKMVRDAIEKKRVIGVLVSKDHASLVEKKIVLPEGEEWALMGAYVMTDCWKERRTGETEPHLMLRLQMVNTEDTWWESKAQSGAPTIGGQYGDCSSCKLPLQKRYREREPFCCRLQCTSASNPIDASNAPFTYAPEFLAATEDVSTVSLDDFEMLPPEPQLFSVEELERRLIPRTKRPNKPSARKEYQAGQASTREHEMSNRSCGYGIRLEAEVDNKWLQTISEEALIAECYFEMPFVEQPTPINFMNTPWEGAYVGIVFNLEDGNQIFLIVPTKESTNGSGGSRSRFQSIFSSLQSGALPVGRELIKKKQSQVPGLRSNHFGKNYGEPYNTVMETKTTPLNQQPRVLREVMDETVKIAAEVSGKDCRANENYLVAYGPNNYMDFHQDGEDDIKGDAIFSVSYGGSATMTFALTRDRLKGRIILQFPIHGNGTIVIQSGKTLNQKYRHRVDCDGIFRIVITARILLSAAEKAARDAQAKKKPKRKSKADELPDGKTNAGHESESERSDGESKSEANLKRRREAVEPAMPSEKRRRSATDEPSATPAPVDPPIATDPARMSAQTSNTPSFSTPTNGHPKIAYAHQGPRGGRSRTTTVVKLGDGKWCRRKRAGQSQ</sequence>
<dbReference type="EMBL" id="LFJN01000007">
    <property type="protein sequence ID" value="KPI42435.1"/>
    <property type="molecule type" value="Genomic_DNA"/>
</dbReference>
<dbReference type="Proteomes" id="UP000038010">
    <property type="component" value="Unassembled WGS sequence"/>
</dbReference>
<gene>
    <name evidence="3" type="ORF">AB675_9707</name>
</gene>
<dbReference type="AlphaFoldDB" id="A0A0N1H7E8"/>
<feature type="compositionally biased region" description="Basic and acidic residues" evidence="1">
    <location>
        <begin position="574"/>
        <end position="604"/>
    </location>
</feature>
<evidence type="ECO:0000259" key="2">
    <source>
        <dbReference type="Pfam" id="PF13532"/>
    </source>
</evidence>
<evidence type="ECO:0000313" key="3">
    <source>
        <dbReference type="EMBL" id="KPI42435.1"/>
    </source>
</evidence>
<reference evidence="3 4" key="1">
    <citation type="submission" date="2015-06" db="EMBL/GenBank/DDBJ databases">
        <title>Draft genome of the ant-associated black yeast Phialophora attae CBS 131958.</title>
        <authorList>
            <person name="Moreno L.F."/>
            <person name="Stielow B.J."/>
            <person name="de Hoog S."/>
            <person name="Vicente V.A."/>
            <person name="Weiss V.A."/>
            <person name="de Vries M."/>
            <person name="Cruz L.M."/>
            <person name="Souza E.M."/>
        </authorList>
    </citation>
    <scope>NUCLEOTIDE SEQUENCE [LARGE SCALE GENOMIC DNA]</scope>
    <source>
        <strain evidence="3 4">CBS 131958</strain>
    </source>
</reference>
<evidence type="ECO:0000313" key="4">
    <source>
        <dbReference type="Proteomes" id="UP000038010"/>
    </source>
</evidence>
<dbReference type="STRING" id="1664694.A0A0N1H7E8"/>
<evidence type="ECO:0000256" key="1">
    <source>
        <dbReference type="SAM" id="MobiDB-lite"/>
    </source>
</evidence>
<feature type="region of interest" description="Disordered" evidence="1">
    <location>
        <begin position="561"/>
        <end position="701"/>
    </location>
</feature>
<dbReference type="InterPro" id="IPR037151">
    <property type="entry name" value="AlkB-like_sf"/>
</dbReference>
<organism evidence="3 4">
    <name type="scientific">Cyphellophora attinorum</name>
    <dbReference type="NCBI Taxonomy" id="1664694"/>
    <lineage>
        <taxon>Eukaryota</taxon>
        <taxon>Fungi</taxon>
        <taxon>Dikarya</taxon>
        <taxon>Ascomycota</taxon>
        <taxon>Pezizomycotina</taxon>
        <taxon>Eurotiomycetes</taxon>
        <taxon>Chaetothyriomycetidae</taxon>
        <taxon>Chaetothyriales</taxon>
        <taxon>Cyphellophoraceae</taxon>
        <taxon>Cyphellophora</taxon>
    </lineage>
</organism>
<comment type="caution">
    <text evidence="3">The sequence shown here is derived from an EMBL/GenBank/DDBJ whole genome shotgun (WGS) entry which is preliminary data.</text>
</comment>
<protein>
    <recommendedName>
        <fullName evidence="2">Alpha-ketoglutarate-dependent dioxygenase AlkB-like domain-containing protein</fullName>
    </recommendedName>
</protein>
<keyword evidence="4" id="KW-1185">Reference proteome</keyword>